<feature type="domain" description="Phytocyanin" evidence="7">
    <location>
        <begin position="37"/>
        <end position="132"/>
    </location>
</feature>
<dbReference type="Proteomes" id="UP001346149">
    <property type="component" value="Unassembled WGS sequence"/>
</dbReference>
<dbReference type="InterPro" id="IPR003245">
    <property type="entry name" value="Phytocyanin_dom"/>
</dbReference>
<dbReference type="PROSITE" id="PS00196">
    <property type="entry name" value="COPPER_BLUE"/>
    <property type="match status" value="1"/>
</dbReference>
<organism evidence="8 9">
    <name type="scientific">Trapa natans</name>
    <name type="common">Water chestnut</name>
    <dbReference type="NCBI Taxonomy" id="22666"/>
    <lineage>
        <taxon>Eukaryota</taxon>
        <taxon>Viridiplantae</taxon>
        <taxon>Streptophyta</taxon>
        <taxon>Embryophyta</taxon>
        <taxon>Tracheophyta</taxon>
        <taxon>Spermatophyta</taxon>
        <taxon>Magnoliopsida</taxon>
        <taxon>eudicotyledons</taxon>
        <taxon>Gunneridae</taxon>
        <taxon>Pentapetalae</taxon>
        <taxon>rosids</taxon>
        <taxon>malvids</taxon>
        <taxon>Myrtales</taxon>
        <taxon>Lythraceae</taxon>
        <taxon>Trapa</taxon>
    </lineage>
</organism>
<comment type="caution">
    <text evidence="8">The sequence shown here is derived from an EMBL/GenBank/DDBJ whole genome shotgun (WGS) entry which is preliminary data.</text>
</comment>
<evidence type="ECO:0000256" key="3">
    <source>
        <dbReference type="ARBA" id="ARBA00023157"/>
    </source>
</evidence>
<reference evidence="8 9" key="1">
    <citation type="journal article" date="2023" name="Hortic Res">
        <title>Pangenome of water caltrop reveals structural variations and asymmetric subgenome divergence after allopolyploidization.</title>
        <authorList>
            <person name="Zhang X."/>
            <person name="Chen Y."/>
            <person name="Wang L."/>
            <person name="Yuan Y."/>
            <person name="Fang M."/>
            <person name="Shi L."/>
            <person name="Lu R."/>
            <person name="Comes H.P."/>
            <person name="Ma Y."/>
            <person name="Chen Y."/>
            <person name="Huang G."/>
            <person name="Zhou Y."/>
            <person name="Zheng Z."/>
            <person name="Qiu Y."/>
        </authorList>
    </citation>
    <scope>NUCLEOTIDE SEQUENCE [LARGE SCALE GENOMIC DNA]</scope>
    <source>
        <strain evidence="8">F231</strain>
    </source>
</reference>
<dbReference type="Gene3D" id="2.60.40.420">
    <property type="entry name" value="Cupredoxins - blue copper proteins"/>
    <property type="match status" value="1"/>
</dbReference>
<dbReference type="SUPFAM" id="SSF49503">
    <property type="entry name" value="Cupredoxins"/>
    <property type="match status" value="1"/>
</dbReference>
<gene>
    <name evidence="8" type="ORF">SAY86_032202</name>
</gene>
<dbReference type="InterPro" id="IPR028871">
    <property type="entry name" value="BlueCu_1_BS"/>
</dbReference>
<dbReference type="InterPro" id="IPR008972">
    <property type="entry name" value="Cupredoxin"/>
</dbReference>
<dbReference type="AlphaFoldDB" id="A0AAN7LVE2"/>
<accession>A0AAN7LVE2</accession>
<keyword evidence="9" id="KW-1185">Reference proteome</keyword>
<dbReference type="PANTHER" id="PTHR33021">
    <property type="entry name" value="BLUE COPPER PROTEIN"/>
    <property type="match status" value="1"/>
</dbReference>
<protein>
    <recommendedName>
        <fullName evidence="4">Basic blue protein</fullName>
    </recommendedName>
    <alternativeName>
        <fullName evidence="5">Plantacyanin</fullName>
    </alternativeName>
</protein>
<evidence type="ECO:0000313" key="8">
    <source>
        <dbReference type="EMBL" id="KAK4791789.1"/>
    </source>
</evidence>
<dbReference type="FunFam" id="2.60.40.420:FF:000013">
    <property type="entry name" value="basic blue protein-like"/>
    <property type="match status" value="1"/>
</dbReference>
<dbReference type="EMBL" id="JAXQNO010000009">
    <property type="protein sequence ID" value="KAK4791789.1"/>
    <property type="molecule type" value="Genomic_DNA"/>
</dbReference>
<keyword evidence="2" id="KW-0186">Copper</keyword>
<sequence>MSAFQMTQGKGRGSATLAVTMLTLIYLLALTEPAEGAIYTVGDSSGWTFRVSGWPKGKSFKADDVLVFNYSPGAHNVVAVNRAGYLSCRAPGGSKVYSSGKDRVKLVKGQNYFICSFPGHCEGGMKIAINAA</sequence>
<evidence type="ECO:0000256" key="5">
    <source>
        <dbReference type="ARBA" id="ARBA00082491"/>
    </source>
</evidence>
<keyword evidence="1" id="KW-0479">Metal-binding</keyword>
<evidence type="ECO:0000256" key="4">
    <source>
        <dbReference type="ARBA" id="ARBA00071970"/>
    </source>
</evidence>
<dbReference type="InterPro" id="IPR039391">
    <property type="entry name" value="Phytocyanin-like"/>
</dbReference>
<dbReference type="PANTHER" id="PTHR33021:SF9">
    <property type="entry name" value="PUTATIVE, EXPRESSED-RELATED"/>
    <property type="match status" value="1"/>
</dbReference>
<feature type="chain" id="PRO_5042876771" description="Basic blue protein" evidence="6">
    <location>
        <begin position="37"/>
        <end position="132"/>
    </location>
</feature>
<dbReference type="PROSITE" id="PS51485">
    <property type="entry name" value="PHYTOCYANIN"/>
    <property type="match status" value="1"/>
</dbReference>
<dbReference type="InterPro" id="IPR041844">
    <property type="entry name" value="Plantacyanin"/>
</dbReference>
<keyword evidence="3" id="KW-1015">Disulfide bond</keyword>
<feature type="signal peptide" evidence="6">
    <location>
        <begin position="1"/>
        <end position="36"/>
    </location>
</feature>
<dbReference type="GO" id="GO:0009055">
    <property type="term" value="F:electron transfer activity"/>
    <property type="evidence" value="ECO:0007669"/>
    <property type="project" value="InterPro"/>
</dbReference>
<evidence type="ECO:0000256" key="1">
    <source>
        <dbReference type="ARBA" id="ARBA00022723"/>
    </source>
</evidence>
<evidence type="ECO:0000256" key="6">
    <source>
        <dbReference type="SAM" id="SignalP"/>
    </source>
</evidence>
<dbReference type="Pfam" id="PF02298">
    <property type="entry name" value="Cu_bind_like"/>
    <property type="match status" value="1"/>
</dbReference>
<evidence type="ECO:0000259" key="7">
    <source>
        <dbReference type="PROSITE" id="PS51485"/>
    </source>
</evidence>
<evidence type="ECO:0000256" key="2">
    <source>
        <dbReference type="ARBA" id="ARBA00023008"/>
    </source>
</evidence>
<dbReference type="GO" id="GO:0005886">
    <property type="term" value="C:plasma membrane"/>
    <property type="evidence" value="ECO:0007669"/>
    <property type="project" value="TreeGrafter"/>
</dbReference>
<proteinExistence type="predicted"/>
<dbReference type="CDD" id="cd11013">
    <property type="entry name" value="Plantacyanin"/>
    <property type="match status" value="1"/>
</dbReference>
<name>A0AAN7LVE2_TRANT</name>
<dbReference type="GO" id="GO:0046872">
    <property type="term" value="F:metal ion binding"/>
    <property type="evidence" value="ECO:0007669"/>
    <property type="project" value="UniProtKB-KW"/>
</dbReference>
<evidence type="ECO:0000313" key="9">
    <source>
        <dbReference type="Proteomes" id="UP001346149"/>
    </source>
</evidence>
<keyword evidence="6" id="KW-0732">Signal</keyword>